<dbReference type="EMBL" id="CAJMWZ010002811">
    <property type="protein sequence ID" value="CAE6463261.1"/>
    <property type="molecule type" value="Genomic_DNA"/>
</dbReference>
<feature type="region of interest" description="Disordered" evidence="1">
    <location>
        <begin position="1"/>
        <end position="60"/>
    </location>
</feature>
<dbReference type="AlphaFoldDB" id="A0A8H3BPR5"/>
<feature type="non-terminal residue" evidence="2">
    <location>
        <position position="1"/>
    </location>
</feature>
<name>A0A8H3BPR5_9AGAM</name>
<gene>
    <name evidence="2" type="ORF">RDB_LOCUS54236</name>
</gene>
<protein>
    <submittedName>
        <fullName evidence="2">Uncharacterized protein</fullName>
    </submittedName>
</protein>
<evidence type="ECO:0000313" key="3">
    <source>
        <dbReference type="Proteomes" id="UP000663850"/>
    </source>
</evidence>
<accession>A0A8H3BPR5</accession>
<reference evidence="2" key="1">
    <citation type="submission" date="2021-01" db="EMBL/GenBank/DDBJ databases">
        <authorList>
            <person name="Kaushik A."/>
        </authorList>
    </citation>
    <scope>NUCLEOTIDE SEQUENCE</scope>
    <source>
        <strain evidence="2">Type strain: AG8-Rh-89/</strain>
    </source>
</reference>
<organism evidence="2 3">
    <name type="scientific">Rhizoctonia solani</name>
    <dbReference type="NCBI Taxonomy" id="456999"/>
    <lineage>
        <taxon>Eukaryota</taxon>
        <taxon>Fungi</taxon>
        <taxon>Dikarya</taxon>
        <taxon>Basidiomycota</taxon>
        <taxon>Agaricomycotina</taxon>
        <taxon>Agaricomycetes</taxon>
        <taxon>Cantharellales</taxon>
        <taxon>Ceratobasidiaceae</taxon>
        <taxon>Rhizoctonia</taxon>
    </lineage>
</organism>
<evidence type="ECO:0000313" key="2">
    <source>
        <dbReference type="EMBL" id="CAE6463261.1"/>
    </source>
</evidence>
<dbReference type="Proteomes" id="UP000663850">
    <property type="component" value="Unassembled WGS sequence"/>
</dbReference>
<sequence length="178" mass="18750">MLGVPGICWEGSDDESMSEGDDLTQSEAGEGGMLITPPGVPSTMPQQGSGHGTLNMPENDMPPDTNNPGTYASALVAIDTRAQVRPALTTVPHVARLLARESVATTYSLLATSPVVQPTLASTFSSGAELPQHDYVPGPPEHASQLSNPFVHVQEPVIGTSRLEHSFPESTGLQRTCY</sequence>
<feature type="compositionally biased region" description="Acidic residues" evidence="1">
    <location>
        <begin position="11"/>
        <end position="24"/>
    </location>
</feature>
<evidence type="ECO:0000256" key="1">
    <source>
        <dbReference type="SAM" id="MobiDB-lite"/>
    </source>
</evidence>
<comment type="caution">
    <text evidence="2">The sequence shown here is derived from an EMBL/GenBank/DDBJ whole genome shotgun (WGS) entry which is preliminary data.</text>
</comment>
<proteinExistence type="predicted"/>